<proteinExistence type="inferred from homology"/>
<dbReference type="AlphaFoldDB" id="M5FVS7"/>
<evidence type="ECO:0000256" key="1">
    <source>
        <dbReference type="ARBA" id="ARBA00010088"/>
    </source>
</evidence>
<dbReference type="InterPro" id="IPR005945">
    <property type="entry name" value="Pro_imino_pep"/>
</dbReference>
<keyword evidence="2" id="KW-0378">Hydrolase</keyword>
<dbReference type="SUPFAM" id="SSF53474">
    <property type="entry name" value="alpha/beta-Hydrolases"/>
    <property type="match status" value="1"/>
</dbReference>
<accession>M5FVS7</accession>
<dbReference type="OrthoDB" id="190201at2759"/>
<gene>
    <name evidence="4" type="ORF">DACRYDRAFT_16908</name>
</gene>
<dbReference type="PANTHER" id="PTHR43433">
    <property type="entry name" value="HYDROLASE, ALPHA/BETA FOLD FAMILY PROTEIN"/>
    <property type="match status" value="1"/>
</dbReference>
<dbReference type="HOGENOM" id="CLU_020336_15_1_1"/>
<keyword evidence="5" id="KW-1185">Reference proteome</keyword>
<name>M5FVS7_DACPD</name>
<dbReference type="PANTHER" id="PTHR43433:SF5">
    <property type="entry name" value="AB HYDROLASE-1 DOMAIN-CONTAINING PROTEIN"/>
    <property type="match status" value="1"/>
</dbReference>
<protein>
    <submittedName>
        <fullName evidence="4">Peptidase S33 tricorn interacting factor 1</fullName>
    </submittedName>
</protein>
<dbReference type="RefSeq" id="XP_040627356.1">
    <property type="nucleotide sequence ID" value="XM_040771242.1"/>
</dbReference>
<dbReference type="GO" id="GO:0008233">
    <property type="term" value="F:peptidase activity"/>
    <property type="evidence" value="ECO:0007669"/>
    <property type="project" value="InterPro"/>
</dbReference>
<dbReference type="GO" id="GO:0006508">
    <property type="term" value="P:proteolysis"/>
    <property type="evidence" value="ECO:0007669"/>
    <property type="project" value="InterPro"/>
</dbReference>
<dbReference type="InterPro" id="IPR000073">
    <property type="entry name" value="AB_hydrolase_1"/>
</dbReference>
<dbReference type="Gene3D" id="3.40.50.1820">
    <property type="entry name" value="alpha/beta hydrolase"/>
    <property type="match status" value="1"/>
</dbReference>
<evidence type="ECO:0000256" key="2">
    <source>
        <dbReference type="ARBA" id="ARBA00022801"/>
    </source>
</evidence>
<dbReference type="NCBIfam" id="TIGR01250">
    <property type="entry name" value="pro_imino_pep_2"/>
    <property type="match status" value="1"/>
</dbReference>
<sequence length="300" mass="33871">MDKYKPTSIGTVPFREWSTPFEVYGTIPSPQGMTPLILLHGGPGFPGRHMLCITSLAKSHGIPVICYDQLGSGNSVHLPDKPKDFWQTELWVDELFNLVEQLSLERYDLLGHSWGAMLAADYATRRPTGLRKAIIHSGAQSCADWEDSAIGRLRTMPDEVQEIIDRCEESGTLDLPEYHEATLKFLKVYGCRLDPWPVELLEALRLVSEDPTVYTVMSGRSEIHINGNLRTWDISDRLSEINVPVLIINGKYDEADDVITKRLADKIAGSQWVQFSNSSHTAMVEEQEEYLKVVGRWLVQ</sequence>
<evidence type="ECO:0000313" key="4">
    <source>
        <dbReference type="EMBL" id="EJU00459.1"/>
    </source>
</evidence>
<dbReference type="PIRSF" id="PIRSF005539">
    <property type="entry name" value="Pept_S33_TRI_F1"/>
    <property type="match status" value="1"/>
</dbReference>
<evidence type="ECO:0000259" key="3">
    <source>
        <dbReference type="Pfam" id="PF00561"/>
    </source>
</evidence>
<evidence type="ECO:0000313" key="5">
    <source>
        <dbReference type="Proteomes" id="UP000030653"/>
    </source>
</evidence>
<dbReference type="PRINTS" id="PR00793">
    <property type="entry name" value="PROAMNOPTASE"/>
</dbReference>
<dbReference type="STRING" id="1858805.M5FVS7"/>
<dbReference type="Proteomes" id="UP000030653">
    <property type="component" value="Unassembled WGS sequence"/>
</dbReference>
<dbReference type="InterPro" id="IPR050471">
    <property type="entry name" value="AB_hydrolase"/>
</dbReference>
<feature type="domain" description="AB hydrolase-1" evidence="3">
    <location>
        <begin position="35"/>
        <end position="286"/>
    </location>
</feature>
<dbReference type="EMBL" id="JH795867">
    <property type="protein sequence ID" value="EJU00459.1"/>
    <property type="molecule type" value="Genomic_DNA"/>
</dbReference>
<organism evidence="4 5">
    <name type="scientific">Dacryopinax primogenitus (strain DJM 731)</name>
    <name type="common">Brown rot fungus</name>
    <dbReference type="NCBI Taxonomy" id="1858805"/>
    <lineage>
        <taxon>Eukaryota</taxon>
        <taxon>Fungi</taxon>
        <taxon>Dikarya</taxon>
        <taxon>Basidiomycota</taxon>
        <taxon>Agaricomycotina</taxon>
        <taxon>Dacrymycetes</taxon>
        <taxon>Dacrymycetales</taxon>
        <taxon>Dacrymycetaceae</taxon>
        <taxon>Dacryopinax</taxon>
    </lineage>
</organism>
<dbReference type="InterPro" id="IPR029058">
    <property type="entry name" value="AB_hydrolase_fold"/>
</dbReference>
<dbReference type="InterPro" id="IPR002410">
    <property type="entry name" value="Peptidase_S33"/>
</dbReference>
<dbReference type="Pfam" id="PF00561">
    <property type="entry name" value="Abhydrolase_1"/>
    <property type="match status" value="1"/>
</dbReference>
<dbReference type="GeneID" id="63686304"/>
<comment type="similarity">
    <text evidence="1">Belongs to the peptidase S33 family.</text>
</comment>
<reference evidence="4 5" key="1">
    <citation type="journal article" date="2012" name="Science">
        <title>The Paleozoic origin of enzymatic lignin decomposition reconstructed from 31 fungal genomes.</title>
        <authorList>
            <person name="Floudas D."/>
            <person name="Binder M."/>
            <person name="Riley R."/>
            <person name="Barry K."/>
            <person name="Blanchette R.A."/>
            <person name="Henrissat B."/>
            <person name="Martinez A.T."/>
            <person name="Otillar R."/>
            <person name="Spatafora J.W."/>
            <person name="Yadav J.S."/>
            <person name="Aerts A."/>
            <person name="Benoit I."/>
            <person name="Boyd A."/>
            <person name="Carlson A."/>
            <person name="Copeland A."/>
            <person name="Coutinho P.M."/>
            <person name="de Vries R.P."/>
            <person name="Ferreira P."/>
            <person name="Findley K."/>
            <person name="Foster B."/>
            <person name="Gaskell J."/>
            <person name="Glotzer D."/>
            <person name="Gorecki P."/>
            <person name="Heitman J."/>
            <person name="Hesse C."/>
            <person name="Hori C."/>
            <person name="Igarashi K."/>
            <person name="Jurgens J.A."/>
            <person name="Kallen N."/>
            <person name="Kersten P."/>
            <person name="Kohler A."/>
            <person name="Kuees U."/>
            <person name="Kumar T.K.A."/>
            <person name="Kuo A."/>
            <person name="LaButti K."/>
            <person name="Larrondo L.F."/>
            <person name="Lindquist E."/>
            <person name="Ling A."/>
            <person name="Lombard V."/>
            <person name="Lucas S."/>
            <person name="Lundell T."/>
            <person name="Martin R."/>
            <person name="McLaughlin D.J."/>
            <person name="Morgenstern I."/>
            <person name="Morin E."/>
            <person name="Murat C."/>
            <person name="Nagy L.G."/>
            <person name="Nolan M."/>
            <person name="Ohm R.A."/>
            <person name="Patyshakuliyeva A."/>
            <person name="Rokas A."/>
            <person name="Ruiz-Duenas F.J."/>
            <person name="Sabat G."/>
            <person name="Salamov A."/>
            <person name="Samejima M."/>
            <person name="Schmutz J."/>
            <person name="Slot J.C."/>
            <person name="St John F."/>
            <person name="Stenlid J."/>
            <person name="Sun H."/>
            <person name="Sun S."/>
            <person name="Syed K."/>
            <person name="Tsang A."/>
            <person name="Wiebenga A."/>
            <person name="Young D."/>
            <person name="Pisabarro A."/>
            <person name="Eastwood D.C."/>
            <person name="Martin F."/>
            <person name="Cullen D."/>
            <person name="Grigoriev I.V."/>
            <person name="Hibbett D.S."/>
        </authorList>
    </citation>
    <scope>NUCLEOTIDE SEQUENCE [LARGE SCALE GENOMIC DNA]</scope>
    <source>
        <strain evidence="4 5">DJM-731 SS1</strain>
    </source>
</reference>